<protein>
    <submittedName>
        <fullName evidence="1">Kinase-like protein</fullName>
    </submittedName>
</protein>
<gene>
    <name evidence="1" type="ORF">BDM02DRAFT_2654066</name>
</gene>
<keyword evidence="2" id="KW-1185">Reference proteome</keyword>
<comment type="caution">
    <text evidence="1">The sequence shown here is derived from an EMBL/GenBank/DDBJ whole genome shotgun (WGS) entry which is preliminary data.</text>
</comment>
<evidence type="ECO:0000313" key="2">
    <source>
        <dbReference type="Proteomes" id="UP000886501"/>
    </source>
</evidence>
<accession>A0ACB6ZDE4</accession>
<dbReference type="EMBL" id="MU118031">
    <property type="protein sequence ID" value="KAF9647564.1"/>
    <property type="molecule type" value="Genomic_DNA"/>
</dbReference>
<reference evidence="1" key="1">
    <citation type="submission" date="2019-10" db="EMBL/GenBank/DDBJ databases">
        <authorList>
            <consortium name="DOE Joint Genome Institute"/>
            <person name="Kuo A."/>
            <person name="Miyauchi S."/>
            <person name="Kiss E."/>
            <person name="Drula E."/>
            <person name="Kohler A."/>
            <person name="Sanchez-Garcia M."/>
            <person name="Andreopoulos B."/>
            <person name="Barry K.W."/>
            <person name="Bonito G."/>
            <person name="Buee M."/>
            <person name="Carver A."/>
            <person name="Chen C."/>
            <person name="Cichocki N."/>
            <person name="Clum A."/>
            <person name="Culley D."/>
            <person name="Crous P.W."/>
            <person name="Fauchery L."/>
            <person name="Girlanda M."/>
            <person name="Hayes R."/>
            <person name="Keri Z."/>
            <person name="Labutti K."/>
            <person name="Lipzen A."/>
            <person name="Lombard V."/>
            <person name="Magnuson J."/>
            <person name="Maillard F."/>
            <person name="Morin E."/>
            <person name="Murat C."/>
            <person name="Nolan M."/>
            <person name="Ohm R."/>
            <person name="Pangilinan J."/>
            <person name="Pereira M."/>
            <person name="Perotto S."/>
            <person name="Peter M."/>
            <person name="Riley R."/>
            <person name="Sitrit Y."/>
            <person name="Stielow B."/>
            <person name="Szollosi G."/>
            <person name="Zifcakova L."/>
            <person name="Stursova M."/>
            <person name="Spatafora J.W."/>
            <person name="Tedersoo L."/>
            <person name="Vaario L.-M."/>
            <person name="Yamada A."/>
            <person name="Yan M."/>
            <person name="Wang P."/>
            <person name="Xu J."/>
            <person name="Bruns T."/>
            <person name="Baldrian P."/>
            <person name="Vilgalys R."/>
            <person name="Henrissat B."/>
            <person name="Grigoriev I.V."/>
            <person name="Hibbett D."/>
            <person name="Nagy L.G."/>
            <person name="Martin F.M."/>
        </authorList>
    </citation>
    <scope>NUCLEOTIDE SEQUENCE</scope>
    <source>
        <strain evidence="1">P2</strain>
    </source>
</reference>
<dbReference type="Proteomes" id="UP000886501">
    <property type="component" value="Unassembled WGS sequence"/>
</dbReference>
<organism evidence="1 2">
    <name type="scientific">Thelephora ganbajun</name>
    <name type="common">Ganba fungus</name>
    <dbReference type="NCBI Taxonomy" id="370292"/>
    <lineage>
        <taxon>Eukaryota</taxon>
        <taxon>Fungi</taxon>
        <taxon>Dikarya</taxon>
        <taxon>Basidiomycota</taxon>
        <taxon>Agaricomycotina</taxon>
        <taxon>Agaricomycetes</taxon>
        <taxon>Thelephorales</taxon>
        <taxon>Thelephoraceae</taxon>
        <taxon>Thelephora</taxon>
    </lineage>
</organism>
<sequence length="487" mass="54231">MPSDPPTTTPTSGQRTTMTERGMKRIISGVTSGGAREDPSACINILRPLIDTAEGRKFLSKQEGEKALVLIELFDWALKSRGIPLNKGSILWTLRQLCACRETLPRSCVLQIEFKTSDPHHAAGGFADVWKGSYDGREVAFKSIRGSTQTDDVARLKRKRRFCKEVILWKSLNHPNILGLVGVCRWDDTPDARLTMVSEWMTNGNITEYIKHNESQRMQLLIDCAKGVQYLHRMNLVHGDLKGANILITSDHPVRACLADFGFMTIVYDDASKPDSTTALGGGTTPFMAPELLSPSMFGRTKCQVSKEADVYAFGMVTLQVLTGLMPFHTLRDTEISYKVIRGDRPEMPTDAKDSGISEGLWQLLARCWNAKCTQRPLIDEILRHFCHDPARGLIFPPSRIPQAPSCESVFESGTQKYGNGPRFEPVCWCAHSPIAEMFVTASPQTPTEGMFGATLWTICFNASSVIRIPTLPYAHESYGFHRVLKS</sequence>
<evidence type="ECO:0000313" key="1">
    <source>
        <dbReference type="EMBL" id="KAF9647564.1"/>
    </source>
</evidence>
<proteinExistence type="predicted"/>
<name>A0ACB6ZDE4_THEGA</name>
<reference evidence="1" key="2">
    <citation type="journal article" date="2020" name="Nat. Commun.">
        <title>Large-scale genome sequencing of mycorrhizal fungi provides insights into the early evolution of symbiotic traits.</title>
        <authorList>
            <person name="Miyauchi S."/>
            <person name="Kiss E."/>
            <person name="Kuo A."/>
            <person name="Drula E."/>
            <person name="Kohler A."/>
            <person name="Sanchez-Garcia M."/>
            <person name="Morin E."/>
            <person name="Andreopoulos B."/>
            <person name="Barry K.W."/>
            <person name="Bonito G."/>
            <person name="Buee M."/>
            <person name="Carver A."/>
            <person name="Chen C."/>
            <person name="Cichocki N."/>
            <person name="Clum A."/>
            <person name="Culley D."/>
            <person name="Crous P.W."/>
            <person name="Fauchery L."/>
            <person name="Girlanda M."/>
            <person name="Hayes R.D."/>
            <person name="Keri Z."/>
            <person name="LaButti K."/>
            <person name="Lipzen A."/>
            <person name="Lombard V."/>
            <person name="Magnuson J."/>
            <person name="Maillard F."/>
            <person name="Murat C."/>
            <person name="Nolan M."/>
            <person name="Ohm R.A."/>
            <person name="Pangilinan J."/>
            <person name="Pereira M.F."/>
            <person name="Perotto S."/>
            <person name="Peter M."/>
            <person name="Pfister S."/>
            <person name="Riley R."/>
            <person name="Sitrit Y."/>
            <person name="Stielow J.B."/>
            <person name="Szollosi G."/>
            <person name="Zifcakova L."/>
            <person name="Stursova M."/>
            <person name="Spatafora J.W."/>
            <person name="Tedersoo L."/>
            <person name="Vaario L.M."/>
            <person name="Yamada A."/>
            <person name="Yan M."/>
            <person name="Wang P."/>
            <person name="Xu J."/>
            <person name="Bruns T."/>
            <person name="Baldrian P."/>
            <person name="Vilgalys R."/>
            <person name="Dunand C."/>
            <person name="Henrissat B."/>
            <person name="Grigoriev I.V."/>
            <person name="Hibbett D."/>
            <person name="Nagy L.G."/>
            <person name="Martin F.M."/>
        </authorList>
    </citation>
    <scope>NUCLEOTIDE SEQUENCE</scope>
    <source>
        <strain evidence="1">P2</strain>
    </source>
</reference>